<dbReference type="SMART" id="SM00028">
    <property type="entry name" value="TPR"/>
    <property type="match status" value="6"/>
</dbReference>
<dbReference type="RefSeq" id="WP_161389946.1">
    <property type="nucleotide sequence ID" value="NZ_JBHSCP010000001.1"/>
</dbReference>
<dbReference type="Proteomes" id="UP000469430">
    <property type="component" value="Unassembled WGS sequence"/>
</dbReference>
<dbReference type="InterPro" id="IPR050498">
    <property type="entry name" value="Ycf3"/>
</dbReference>
<sequence>MYPYDMAMRRAEALLDIGNSAAAIDALRDALTAEPDDPYPHLLLARALRQQGRIEGALYEADQAIALSPMWSAAHLERSQTLMLKQRQRQALQSADHAIELAPDSAAAHLVRAGILRVTGRRRESQDSLRIAQQLAPTSPEVIAEFGYSALEDGRTADVAAAGREILSLNPNHDAGLVLTGHAQLMSGNTDEAVQLALAALAQAPTDINALSLLASAKMKGNLIGGLWWRWNSLMIRLGQTRAIFVAVAVWVIHRWAILGSQDLGMPDEVGSIIAILYLAFVICILSAGTIVNRMVAKEMAQVRLKPRF</sequence>
<dbReference type="AlphaFoldDB" id="A0A6I4TVF1"/>
<evidence type="ECO:0000313" key="5">
    <source>
        <dbReference type="Proteomes" id="UP000469430"/>
    </source>
</evidence>
<keyword evidence="2" id="KW-0802">TPR repeat</keyword>
<dbReference type="Pfam" id="PF13432">
    <property type="entry name" value="TPR_16"/>
    <property type="match status" value="1"/>
</dbReference>
<protein>
    <submittedName>
        <fullName evidence="4">Tetratricopeptide repeat protein</fullName>
    </submittedName>
</protein>
<gene>
    <name evidence="4" type="ORF">GRI97_04755</name>
</gene>
<keyword evidence="3" id="KW-0472">Membrane</keyword>
<keyword evidence="3" id="KW-0812">Transmembrane</keyword>
<evidence type="ECO:0000256" key="3">
    <source>
        <dbReference type="SAM" id="Phobius"/>
    </source>
</evidence>
<keyword evidence="1" id="KW-0677">Repeat</keyword>
<evidence type="ECO:0000256" key="1">
    <source>
        <dbReference type="ARBA" id="ARBA00022737"/>
    </source>
</evidence>
<comment type="caution">
    <text evidence="4">The sequence shown here is derived from an EMBL/GenBank/DDBJ whole genome shotgun (WGS) entry which is preliminary data.</text>
</comment>
<dbReference type="SUPFAM" id="SSF48452">
    <property type="entry name" value="TPR-like"/>
    <property type="match status" value="1"/>
</dbReference>
<dbReference type="InterPro" id="IPR019734">
    <property type="entry name" value="TPR_rpt"/>
</dbReference>
<dbReference type="OrthoDB" id="9766710at2"/>
<dbReference type="PANTHER" id="PTHR44858">
    <property type="entry name" value="TETRATRICOPEPTIDE REPEAT PROTEIN 6"/>
    <property type="match status" value="1"/>
</dbReference>
<dbReference type="InterPro" id="IPR011990">
    <property type="entry name" value="TPR-like_helical_dom_sf"/>
</dbReference>
<keyword evidence="5" id="KW-1185">Reference proteome</keyword>
<organism evidence="4 5">
    <name type="scientific">Croceibacterium xixiisoli</name>
    <dbReference type="NCBI Taxonomy" id="1476466"/>
    <lineage>
        <taxon>Bacteria</taxon>
        <taxon>Pseudomonadati</taxon>
        <taxon>Pseudomonadota</taxon>
        <taxon>Alphaproteobacteria</taxon>
        <taxon>Sphingomonadales</taxon>
        <taxon>Erythrobacteraceae</taxon>
        <taxon>Croceibacterium</taxon>
    </lineage>
</organism>
<proteinExistence type="predicted"/>
<name>A0A6I4TVF1_9SPHN</name>
<feature type="transmembrane region" description="Helical" evidence="3">
    <location>
        <begin position="270"/>
        <end position="292"/>
    </location>
</feature>
<dbReference type="Pfam" id="PF14559">
    <property type="entry name" value="TPR_19"/>
    <property type="match status" value="1"/>
</dbReference>
<feature type="transmembrane region" description="Helical" evidence="3">
    <location>
        <begin position="239"/>
        <end position="258"/>
    </location>
</feature>
<accession>A0A6I4TVF1</accession>
<dbReference type="EMBL" id="WTYJ01000001">
    <property type="protein sequence ID" value="MXO98293.1"/>
    <property type="molecule type" value="Genomic_DNA"/>
</dbReference>
<dbReference type="PANTHER" id="PTHR44858:SF1">
    <property type="entry name" value="UDP-N-ACETYLGLUCOSAMINE--PEPTIDE N-ACETYLGLUCOSAMINYLTRANSFERASE SPINDLY-RELATED"/>
    <property type="match status" value="1"/>
</dbReference>
<reference evidence="4 5" key="1">
    <citation type="submission" date="2019-12" db="EMBL/GenBank/DDBJ databases">
        <title>Genomic-based taxomic classification of the family Erythrobacteraceae.</title>
        <authorList>
            <person name="Xu L."/>
        </authorList>
    </citation>
    <scope>NUCLEOTIDE SEQUENCE [LARGE SCALE GENOMIC DNA]</scope>
    <source>
        <strain evidence="4 5">S36</strain>
    </source>
</reference>
<keyword evidence="3" id="KW-1133">Transmembrane helix</keyword>
<evidence type="ECO:0000313" key="4">
    <source>
        <dbReference type="EMBL" id="MXO98293.1"/>
    </source>
</evidence>
<evidence type="ECO:0000256" key="2">
    <source>
        <dbReference type="ARBA" id="ARBA00022803"/>
    </source>
</evidence>
<dbReference type="Gene3D" id="1.25.40.10">
    <property type="entry name" value="Tetratricopeptide repeat domain"/>
    <property type="match status" value="1"/>
</dbReference>